<sequence>MKKYRAIFFDWDGTAVVSRTASADKVIKPMIELLKQEIKLIIISGTTYENINGGLLHTLVPQEYLGNLYLGLGRGAYNYGFTGGEPVLMNCILPNAEEKILIHKITFSVHQYLLQKHNLNTDIVFSRPNYCKLDIMVDKNRKDKLFLQIDEISQAETLLKKHGLKNGLTDIINICKEIAHKYSINIDVTTDAKYVEIGISTKSDNVNYFMDKVIAANSITKEECCFFGDEFTYLTDDIRGSDAYMITNQTIDCDFFDVSSKPLKLPTNVNHIGGGTDKFIDFLSRQCKL</sequence>
<dbReference type="InterPro" id="IPR036412">
    <property type="entry name" value="HAD-like_sf"/>
</dbReference>
<dbReference type="InterPro" id="IPR023214">
    <property type="entry name" value="HAD_sf"/>
</dbReference>
<dbReference type="EMBL" id="BRLB01000001">
    <property type="protein sequence ID" value="GKX27567.1"/>
    <property type="molecule type" value="Genomic_DNA"/>
</dbReference>
<proteinExistence type="predicted"/>
<protein>
    <submittedName>
        <fullName evidence="1">Uncharacterized protein</fullName>
    </submittedName>
</protein>
<evidence type="ECO:0000313" key="2">
    <source>
        <dbReference type="Proteomes" id="UP001144256"/>
    </source>
</evidence>
<gene>
    <name evidence="1" type="ORF">SH1V18_00470</name>
</gene>
<comment type="caution">
    <text evidence="1">The sequence shown here is derived from an EMBL/GenBank/DDBJ whole genome shotgun (WGS) entry which is preliminary data.</text>
</comment>
<dbReference type="SUPFAM" id="SSF56784">
    <property type="entry name" value="HAD-like"/>
    <property type="match status" value="1"/>
</dbReference>
<dbReference type="Proteomes" id="UP001144256">
    <property type="component" value="Unassembled WGS sequence"/>
</dbReference>
<evidence type="ECO:0000313" key="1">
    <source>
        <dbReference type="EMBL" id="GKX27567.1"/>
    </source>
</evidence>
<accession>A0A9W5Y7B0</accession>
<organism evidence="1 2">
    <name type="scientific">Vallitalea longa</name>
    <dbReference type="NCBI Taxonomy" id="2936439"/>
    <lineage>
        <taxon>Bacteria</taxon>
        <taxon>Bacillati</taxon>
        <taxon>Bacillota</taxon>
        <taxon>Clostridia</taxon>
        <taxon>Lachnospirales</taxon>
        <taxon>Vallitaleaceae</taxon>
        <taxon>Vallitalea</taxon>
    </lineage>
</organism>
<dbReference type="Gene3D" id="3.40.50.1000">
    <property type="entry name" value="HAD superfamily/HAD-like"/>
    <property type="match status" value="1"/>
</dbReference>
<name>A0A9W5Y7B0_9FIRM</name>
<reference evidence="1" key="1">
    <citation type="submission" date="2022-06" db="EMBL/GenBank/DDBJ databases">
        <title>Vallitalea longa sp. nov., an anaerobic bacterium isolated from marine sediment.</title>
        <authorList>
            <person name="Hirano S."/>
            <person name="Terahara T."/>
            <person name="Mori K."/>
            <person name="Hamada M."/>
            <person name="Matsumoto R."/>
            <person name="Kobayashi T."/>
        </authorList>
    </citation>
    <scope>NUCLEOTIDE SEQUENCE</scope>
    <source>
        <strain evidence="1">SH18-1</strain>
    </source>
</reference>
<keyword evidence="2" id="KW-1185">Reference proteome</keyword>
<dbReference type="RefSeq" id="WP_281810988.1">
    <property type="nucleotide sequence ID" value="NZ_BRLB01000001.1"/>
</dbReference>
<dbReference type="AlphaFoldDB" id="A0A9W5Y7B0"/>